<evidence type="ECO:0000313" key="3">
    <source>
        <dbReference type="Proteomes" id="UP001610818"/>
    </source>
</evidence>
<protein>
    <submittedName>
        <fullName evidence="2">Uncharacterized protein</fullName>
    </submittedName>
</protein>
<name>A0ABW7R4R3_9ACTN</name>
<feature type="region of interest" description="Disordered" evidence="1">
    <location>
        <begin position="22"/>
        <end position="42"/>
    </location>
</feature>
<dbReference type="EMBL" id="JBIRGQ010000013">
    <property type="protein sequence ID" value="MFH8551570.1"/>
    <property type="molecule type" value="Genomic_DNA"/>
</dbReference>
<dbReference type="RefSeq" id="WP_397718562.1">
    <property type="nucleotide sequence ID" value="NZ_JBIRGN010000013.1"/>
</dbReference>
<comment type="caution">
    <text evidence="2">The sequence shown here is derived from an EMBL/GenBank/DDBJ whole genome shotgun (WGS) entry which is preliminary data.</text>
</comment>
<reference evidence="2 3" key="1">
    <citation type="submission" date="2024-10" db="EMBL/GenBank/DDBJ databases">
        <title>The Natural Products Discovery Center: Release of the First 8490 Sequenced Strains for Exploring Actinobacteria Biosynthetic Diversity.</title>
        <authorList>
            <person name="Kalkreuter E."/>
            <person name="Kautsar S.A."/>
            <person name="Yang D."/>
            <person name="Bader C.D."/>
            <person name="Teijaro C.N."/>
            <person name="Fluegel L."/>
            <person name="Davis C.M."/>
            <person name="Simpson J.R."/>
            <person name="Lauterbach L."/>
            <person name="Steele A.D."/>
            <person name="Gui C."/>
            <person name="Meng S."/>
            <person name="Li G."/>
            <person name="Viehrig K."/>
            <person name="Ye F."/>
            <person name="Su P."/>
            <person name="Kiefer A.F."/>
            <person name="Nichols A."/>
            <person name="Cepeda A.J."/>
            <person name="Yan W."/>
            <person name="Fan B."/>
            <person name="Jiang Y."/>
            <person name="Adhikari A."/>
            <person name="Zheng C.-J."/>
            <person name="Schuster L."/>
            <person name="Cowan T.M."/>
            <person name="Smanski M.J."/>
            <person name="Chevrette M.G."/>
            <person name="De Carvalho L.P.S."/>
            <person name="Shen B."/>
        </authorList>
    </citation>
    <scope>NUCLEOTIDE SEQUENCE [LARGE SCALE GENOMIC DNA]</scope>
    <source>
        <strain evidence="2 3">NPDC017990</strain>
    </source>
</reference>
<evidence type="ECO:0000313" key="2">
    <source>
        <dbReference type="EMBL" id="MFH8551570.1"/>
    </source>
</evidence>
<evidence type="ECO:0000256" key="1">
    <source>
        <dbReference type="SAM" id="MobiDB-lite"/>
    </source>
</evidence>
<proteinExistence type="predicted"/>
<organism evidence="2 3">
    <name type="scientific">Streptomyces longisporoflavus</name>
    <dbReference type="NCBI Taxonomy" id="28044"/>
    <lineage>
        <taxon>Bacteria</taxon>
        <taxon>Bacillati</taxon>
        <taxon>Actinomycetota</taxon>
        <taxon>Actinomycetes</taxon>
        <taxon>Kitasatosporales</taxon>
        <taxon>Streptomycetaceae</taxon>
        <taxon>Streptomyces</taxon>
    </lineage>
</organism>
<dbReference type="Proteomes" id="UP001610818">
    <property type="component" value="Unassembled WGS sequence"/>
</dbReference>
<keyword evidence="3" id="KW-1185">Reference proteome</keyword>
<gene>
    <name evidence="2" type="ORF">ACH4F9_41995</name>
</gene>
<sequence>MGATDDCFAICLAVETGYDEDARAPPLRSRSRHATLPKVTDG</sequence>
<accession>A0ABW7R4R3</accession>